<dbReference type="Proteomes" id="UP001227268">
    <property type="component" value="Unassembled WGS sequence"/>
</dbReference>
<proteinExistence type="predicted"/>
<accession>A0ACC2VBM4</accession>
<name>A0ACC2VBM4_9TREE</name>
<keyword evidence="2" id="KW-1185">Reference proteome</keyword>
<comment type="caution">
    <text evidence="1">The sequence shown here is derived from an EMBL/GenBank/DDBJ whole genome shotgun (WGS) entry which is preliminary data.</text>
</comment>
<dbReference type="EMBL" id="JASBWT010000018">
    <property type="protein sequence ID" value="KAJ9096773.1"/>
    <property type="molecule type" value="Genomic_DNA"/>
</dbReference>
<reference evidence="1" key="1">
    <citation type="submission" date="2023-04" db="EMBL/GenBank/DDBJ databases">
        <title>Draft Genome sequencing of Naganishia species isolated from polar environments using Oxford Nanopore Technology.</title>
        <authorList>
            <person name="Leo P."/>
            <person name="Venkateswaran K."/>
        </authorList>
    </citation>
    <scope>NUCLEOTIDE SEQUENCE</scope>
    <source>
        <strain evidence="1">MNA-CCFEE 5423</strain>
    </source>
</reference>
<evidence type="ECO:0000313" key="1">
    <source>
        <dbReference type="EMBL" id="KAJ9096773.1"/>
    </source>
</evidence>
<gene>
    <name evidence="1" type="ORF">QFC21_005043</name>
</gene>
<sequence length="78" mass="8695">MDKSAGRPIPLHLVTFAILSPSNTPLYIHSYTGKQDELRYVQLAHSALDIVEEKESMSDVRGLESYLGLLCVMDDLAM</sequence>
<organism evidence="1 2">
    <name type="scientific">Naganishia friedmannii</name>
    <dbReference type="NCBI Taxonomy" id="89922"/>
    <lineage>
        <taxon>Eukaryota</taxon>
        <taxon>Fungi</taxon>
        <taxon>Dikarya</taxon>
        <taxon>Basidiomycota</taxon>
        <taxon>Agaricomycotina</taxon>
        <taxon>Tremellomycetes</taxon>
        <taxon>Filobasidiales</taxon>
        <taxon>Filobasidiaceae</taxon>
        <taxon>Naganishia</taxon>
    </lineage>
</organism>
<protein>
    <submittedName>
        <fullName evidence="1">Uncharacterized protein</fullName>
    </submittedName>
</protein>
<evidence type="ECO:0000313" key="2">
    <source>
        <dbReference type="Proteomes" id="UP001227268"/>
    </source>
</evidence>